<evidence type="ECO:0000313" key="7">
    <source>
        <dbReference type="Proteomes" id="UP000318538"/>
    </source>
</evidence>
<dbReference type="EMBL" id="CP036525">
    <property type="protein sequence ID" value="QDT04056.1"/>
    <property type="molecule type" value="Genomic_DNA"/>
</dbReference>
<dbReference type="GO" id="GO:0031012">
    <property type="term" value="C:extracellular matrix"/>
    <property type="evidence" value="ECO:0007669"/>
    <property type="project" value="InterPro"/>
</dbReference>
<keyword evidence="1" id="KW-0645">Protease</keyword>
<evidence type="ECO:0000256" key="3">
    <source>
        <dbReference type="ARBA" id="ARBA00022801"/>
    </source>
</evidence>
<dbReference type="InterPro" id="IPR001818">
    <property type="entry name" value="Pept_M10_metallopeptidase"/>
</dbReference>
<reference evidence="6 7" key="1">
    <citation type="submission" date="2019-02" db="EMBL/GenBank/DDBJ databases">
        <title>Deep-cultivation of Planctomycetes and their phenomic and genomic characterization uncovers novel biology.</title>
        <authorList>
            <person name="Wiegand S."/>
            <person name="Jogler M."/>
            <person name="Boedeker C."/>
            <person name="Pinto D."/>
            <person name="Vollmers J."/>
            <person name="Rivas-Marin E."/>
            <person name="Kohn T."/>
            <person name="Peeters S.H."/>
            <person name="Heuer A."/>
            <person name="Rast P."/>
            <person name="Oberbeckmann S."/>
            <person name="Bunk B."/>
            <person name="Jeske O."/>
            <person name="Meyerdierks A."/>
            <person name="Storesund J.E."/>
            <person name="Kallscheuer N."/>
            <person name="Luecker S."/>
            <person name="Lage O.M."/>
            <person name="Pohl T."/>
            <person name="Merkel B.J."/>
            <person name="Hornburger P."/>
            <person name="Mueller R.-W."/>
            <person name="Bruemmer F."/>
            <person name="Labrenz M."/>
            <person name="Spormann A.M."/>
            <person name="Op den Camp H."/>
            <person name="Overmann J."/>
            <person name="Amann R."/>
            <person name="Jetten M.S.M."/>
            <person name="Mascher T."/>
            <person name="Medema M.H."/>
            <person name="Devos D.P."/>
            <person name="Kaster A.-K."/>
            <person name="Ovreas L."/>
            <person name="Rohde M."/>
            <person name="Galperin M.Y."/>
            <person name="Jogler C."/>
        </authorList>
    </citation>
    <scope>NUCLEOTIDE SEQUENCE [LARGE SCALE GENOMIC DNA]</scope>
    <source>
        <strain evidence="6 7">K22_7</strain>
    </source>
</reference>
<dbReference type="AlphaFoldDB" id="A0A517NA93"/>
<organism evidence="6 7">
    <name type="scientific">Rubripirellula lacrimiformis</name>
    <dbReference type="NCBI Taxonomy" id="1930273"/>
    <lineage>
        <taxon>Bacteria</taxon>
        <taxon>Pseudomonadati</taxon>
        <taxon>Planctomycetota</taxon>
        <taxon>Planctomycetia</taxon>
        <taxon>Pirellulales</taxon>
        <taxon>Pirellulaceae</taxon>
        <taxon>Rubripirellula</taxon>
    </lineage>
</organism>
<dbReference type="RefSeq" id="WP_145169597.1">
    <property type="nucleotide sequence ID" value="NZ_CP036525.1"/>
</dbReference>
<keyword evidence="4" id="KW-0862">Zinc</keyword>
<dbReference type="SUPFAM" id="SSF55486">
    <property type="entry name" value="Metalloproteases ('zincins'), catalytic domain"/>
    <property type="match status" value="1"/>
</dbReference>
<evidence type="ECO:0000259" key="5">
    <source>
        <dbReference type="Pfam" id="PF00413"/>
    </source>
</evidence>
<evidence type="ECO:0000256" key="4">
    <source>
        <dbReference type="ARBA" id="ARBA00022833"/>
    </source>
</evidence>
<dbReference type="KEGG" id="rlc:K227x_24420"/>
<dbReference type="GO" id="GO:0008270">
    <property type="term" value="F:zinc ion binding"/>
    <property type="evidence" value="ECO:0007669"/>
    <property type="project" value="InterPro"/>
</dbReference>
<evidence type="ECO:0000256" key="2">
    <source>
        <dbReference type="ARBA" id="ARBA00022723"/>
    </source>
</evidence>
<feature type="domain" description="Peptidase M10 metallopeptidase" evidence="5">
    <location>
        <begin position="137"/>
        <end position="218"/>
    </location>
</feature>
<dbReference type="GO" id="GO:0004222">
    <property type="term" value="F:metalloendopeptidase activity"/>
    <property type="evidence" value="ECO:0007669"/>
    <property type="project" value="InterPro"/>
</dbReference>
<evidence type="ECO:0000313" key="6">
    <source>
        <dbReference type="EMBL" id="QDT04056.1"/>
    </source>
</evidence>
<dbReference type="Proteomes" id="UP000318538">
    <property type="component" value="Chromosome"/>
</dbReference>
<name>A0A517NA93_9BACT</name>
<proteinExistence type="predicted"/>
<dbReference type="Pfam" id="PF00413">
    <property type="entry name" value="Peptidase_M10"/>
    <property type="match status" value="1"/>
</dbReference>
<dbReference type="InterPro" id="IPR024079">
    <property type="entry name" value="MetalloPept_cat_dom_sf"/>
</dbReference>
<gene>
    <name evidence="6" type="ORF">K227x_24420</name>
</gene>
<protein>
    <submittedName>
        <fullName evidence="6">Matrixin</fullName>
    </submittedName>
</protein>
<dbReference type="GO" id="GO:0006508">
    <property type="term" value="P:proteolysis"/>
    <property type="evidence" value="ECO:0007669"/>
    <property type="project" value="UniProtKB-KW"/>
</dbReference>
<accession>A0A517NA93</accession>
<keyword evidence="2" id="KW-0479">Metal-binding</keyword>
<sequence>MKRSTRRTKNQRTSLETLEARDLLAAFGTPWPEARDLSISFPADEVAIGEYENDIRQTLDAADQQQWQELALRAYQTWAIHADINVGLRNDFDVSFGAAGLMNQDPRFGEFRIGAFPQDGLMANSLPFQVAAGTYSGDLLLNSNQDYRLYDWPDSVAPDLSTWDEGQRDLFSVLLHEAGNTLGVDDNQMEWSVMFGQYTTPKGVLAPEDIGEIQQLYGMRSDPYESVTNDQLATATIIPIPIGFAPASETIRTRGSIASANDVDHFRFSPVPGSNSVTIRLNAEGISLLESQIEVTLADGTVVAQSMAASVFENDHQVELTGLGVGSDLFVKVTAADSDSLYSIGDYVLELDYRDAAVQSQDIVPGDYQSGADSLYSGFDLLDLETDVSTTASAIEIDAHDSIDERFEIQSSVGSASDVDVWKVVAPSTSQQRLIVSLAGVGSGSPDLDLYVVDDQGQSVGTTARLRPDGTWTVEVNQPTAGQEYFIRVSVDPGSAVEVGNYVAVAEFVSPPAQMNDLISGDVDATVDEFFRWTASKSKLFRFDFSAFGAAAGDGARLRIYDAHTHEIRLVIGAQNDMTRTGMAWLQQGDYVLRFTAFSADDQSVAPIQFTLTCDGISDDQDETGYDPDNDPDYDPYTYEYTYHDYGYYYSNYEYYYDWDYYYQYDGDPNYAHYYE</sequence>
<keyword evidence="3" id="KW-0378">Hydrolase</keyword>
<evidence type="ECO:0000256" key="1">
    <source>
        <dbReference type="ARBA" id="ARBA00022670"/>
    </source>
</evidence>
<dbReference type="OrthoDB" id="289794at2"/>
<keyword evidence="7" id="KW-1185">Reference proteome</keyword>
<dbReference type="Gene3D" id="3.40.390.10">
    <property type="entry name" value="Collagenase (Catalytic Domain)"/>
    <property type="match status" value="1"/>
</dbReference>